<keyword evidence="4 6" id="KW-1133">Transmembrane helix</keyword>
<dbReference type="PANTHER" id="PTHR30474">
    <property type="entry name" value="CELL CYCLE PROTEIN"/>
    <property type="match status" value="1"/>
</dbReference>
<evidence type="ECO:0000256" key="1">
    <source>
        <dbReference type="ARBA" id="ARBA00004141"/>
    </source>
</evidence>
<feature type="transmembrane region" description="Helical" evidence="6">
    <location>
        <begin position="73"/>
        <end position="92"/>
    </location>
</feature>
<dbReference type="GO" id="GO:0015648">
    <property type="term" value="F:lipid-linked peptidoglycan transporter activity"/>
    <property type="evidence" value="ECO:0007669"/>
    <property type="project" value="TreeGrafter"/>
</dbReference>
<keyword evidence="2 6" id="KW-0812">Transmembrane</keyword>
<dbReference type="GO" id="GO:0051301">
    <property type="term" value="P:cell division"/>
    <property type="evidence" value="ECO:0007669"/>
    <property type="project" value="InterPro"/>
</dbReference>
<evidence type="ECO:0000256" key="2">
    <source>
        <dbReference type="ARBA" id="ARBA00022692"/>
    </source>
</evidence>
<dbReference type="AlphaFoldDB" id="A0A381RN14"/>
<evidence type="ECO:0008006" key="8">
    <source>
        <dbReference type="Google" id="ProtNLM"/>
    </source>
</evidence>
<keyword evidence="5 6" id="KW-0472">Membrane</keyword>
<feature type="transmembrane region" description="Helical" evidence="6">
    <location>
        <begin position="12"/>
        <end position="29"/>
    </location>
</feature>
<evidence type="ECO:0000256" key="5">
    <source>
        <dbReference type="ARBA" id="ARBA00023136"/>
    </source>
</evidence>
<comment type="subcellular location">
    <subcellularLocation>
        <location evidence="1">Membrane</location>
        <topology evidence="1">Multi-pass membrane protein</topology>
    </subcellularLocation>
</comment>
<accession>A0A381RN14</accession>
<dbReference type="InterPro" id="IPR001182">
    <property type="entry name" value="FtsW/RodA"/>
</dbReference>
<feature type="transmembrane region" description="Helical" evidence="6">
    <location>
        <begin position="49"/>
        <end position="66"/>
    </location>
</feature>
<keyword evidence="3" id="KW-0133">Cell shape</keyword>
<evidence type="ECO:0000313" key="7">
    <source>
        <dbReference type="EMBL" id="SUZ93252.1"/>
    </source>
</evidence>
<feature type="transmembrane region" description="Helical" evidence="6">
    <location>
        <begin position="346"/>
        <end position="371"/>
    </location>
</feature>
<gene>
    <name evidence="7" type="ORF">METZ01_LOCUS46106</name>
</gene>
<feature type="transmembrane region" description="Helical" evidence="6">
    <location>
        <begin position="377"/>
        <end position="399"/>
    </location>
</feature>
<feature type="transmembrane region" description="Helical" evidence="6">
    <location>
        <begin position="137"/>
        <end position="155"/>
    </location>
</feature>
<feature type="transmembrane region" description="Helical" evidence="6">
    <location>
        <begin position="162"/>
        <end position="185"/>
    </location>
</feature>
<evidence type="ECO:0000256" key="6">
    <source>
        <dbReference type="SAM" id="Phobius"/>
    </source>
</evidence>
<dbReference type="PANTHER" id="PTHR30474:SF1">
    <property type="entry name" value="PEPTIDOGLYCAN GLYCOSYLTRANSFERASE MRDB"/>
    <property type="match status" value="1"/>
</dbReference>
<reference evidence="7" key="1">
    <citation type="submission" date="2018-05" db="EMBL/GenBank/DDBJ databases">
        <authorList>
            <person name="Lanie J.A."/>
            <person name="Ng W.-L."/>
            <person name="Kazmierczak K.M."/>
            <person name="Andrzejewski T.M."/>
            <person name="Davidsen T.M."/>
            <person name="Wayne K.J."/>
            <person name="Tettelin H."/>
            <person name="Glass J.I."/>
            <person name="Rusch D."/>
            <person name="Podicherti R."/>
            <person name="Tsui H.-C.T."/>
            <person name="Winkler M.E."/>
        </authorList>
    </citation>
    <scope>NUCLEOTIDE SEQUENCE</scope>
</reference>
<evidence type="ECO:0000256" key="4">
    <source>
        <dbReference type="ARBA" id="ARBA00022989"/>
    </source>
</evidence>
<dbReference type="GO" id="GO:0005886">
    <property type="term" value="C:plasma membrane"/>
    <property type="evidence" value="ECO:0007669"/>
    <property type="project" value="TreeGrafter"/>
</dbReference>
<proteinExistence type="predicted"/>
<dbReference type="Pfam" id="PF01098">
    <property type="entry name" value="FTSW_RODA_SPOVE"/>
    <property type="match status" value="2"/>
</dbReference>
<dbReference type="NCBIfam" id="NF037961">
    <property type="entry name" value="RodA_shape"/>
    <property type="match status" value="1"/>
</dbReference>
<dbReference type="EMBL" id="UINC01002131">
    <property type="protein sequence ID" value="SUZ93252.1"/>
    <property type="molecule type" value="Genomic_DNA"/>
</dbReference>
<organism evidence="7">
    <name type="scientific">marine metagenome</name>
    <dbReference type="NCBI Taxonomy" id="408172"/>
    <lineage>
        <taxon>unclassified sequences</taxon>
        <taxon>metagenomes</taxon>
        <taxon>ecological metagenomes</taxon>
    </lineage>
</organism>
<dbReference type="GO" id="GO:0008360">
    <property type="term" value="P:regulation of cell shape"/>
    <property type="evidence" value="ECO:0007669"/>
    <property type="project" value="UniProtKB-KW"/>
</dbReference>
<feature type="transmembrane region" description="Helical" evidence="6">
    <location>
        <begin position="223"/>
        <end position="242"/>
    </location>
</feature>
<feature type="transmembrane region" description="Helical" evidence="6">
    <location>
        <begin position="314"/>
        <end position="334"/>
    </location>
</feature>
<feature type="transmembrane region" description="Helical" evidence="6">
    <location>
        <begin position="191"/>
        <end position="216"/>
    </location>
</feature>
<dbReference type="GO" id="GO:0032153">
    <property type="term" value="C:cell division site"/>
    <property type="evidence" value="ECO:0007669"/>
    <property type="project" value="TreeGrafter"/>
</dbReference>
<sequence length="407" mass="45034">MPRSTEFRELPTHILWSALFLTSVGLVVLKSISQHSSGGLFQNPFSKQLLFLIPAVILCIVIYYTPRSFIHKYSYALYLLGIILVILPFFGAPQAGTHRWLYVGLPITLQPSEFVKICTIIALARYLSDHNLKMKKFTSVIIPIILVLLPTIIILQQPDLGTAIIMIAPILPMLYWAGASFFHLFLLLAPIFSMLTAFHTLAFTTWAVLLALIIFISRPKFMMGLILFFGNIFLGLFSPVLWNGLKPYQQNRILTLVNPGDDPLGAAYQIIQSKTAIGSGGLVGKGWGAGTQTQLKFLPVQESDFILSVMGEELGFIAIAVVLFVFGYFSVQILKFSYLSKDRFSSLVMIGCATVFISHVFVNTAMTVGLIPVKGLPFPFISAGGSFLITSYIMLGLVLKLSINYSD</sequence>
<evidence type="ECO:0000256" key="3">
    <source>
        <dbReference type="ARBA" id="ARBA00022960"/>
    </source>
</evidence>
<name>A0A381RN14_9ZZZZ</name>
<protein>
    <recommendedName>
        <fullName evidence="8">Rod shape-determining protein RodA</fullName>
    </recommendedName>
</protein>